<feature type="signal peptide" evidence="1">
    <location>
        <begin position="1"/>
        <end position="24"/>
    </location>
</feature>
<sequence length="73" mass="8115">FQLTLLFSASPLLQMVMYISQAQAVLKLPRPLSPLVVQLEKRVEKLCLAFPPPMPWLPLPSLPSSSVSLPGFR</sequence>
<protein>
    <submittedName>
        <fullName evidence="2">Uncharacterized protein</fullName>
    </submittedName>
</protein>
<dbReference type="Proteomes" id="UP000472277">
    <property type="component" value="Chromosome 26"/>
</dbReference>
<keyword evidence="1" id="KW-0732">Signal</keyword>
<reference evidence="2" key="2">
    <citation type="submission" date="2025-09" db="UniProtKB">
        <authorList>
            <consortium name="Ensembl"/>
        </authorList>
    </citation>
    <scope>IDENTIFICATION</scope>
</reference>
<proteinExistence type="predicted"/>
<evidence type="ECO:0000313" key="3">
    <source>
        <dbReference type="Proteomes" id="UP000472277"/>
    </source>
</evidence>
<name>A0A673Z5Q5_SALTR</name>
<dbReference type="InParanoid" id="A0A673Z5Q5"/>
<reference evidence="2" key="1">
    <citation type="submission" date="2025-08" db="UniProtKB">
        <authorList>
            <consortium name="Ensembl"/>
        </authorList>
    </citation>
    <scope>IDENTIFICATION</scope>
</reference>
<evidence type="ECO:0000313" key="2">
    <source>
        <dbReference type="Ensembl" id="ENSSTUP00000042514.1"/>
    </source>
</evidence>
<evidence type="ECO:0000256" key="1">
    <source>
        <dbReference type="SAM" id="SignalP"/>
    </source>
</evidence>
<feature type="chain" id="PRO_5025502655" evidence="1">
    <location>
        <begin position="25"/>
        <end position="73"/>
    </location>
</feature>
<organism evidence="2 3">
    <name type="scientific">Salmo trutta</name>
    <name type="common">Brown trout</name>
    <dbReference type="NCBI Taxonomy" id="8032"/>
    <lineage>
        <taxon>Eukaryota</taxon>
        <taxon>Metazoa</taxon>
        <taxon>Chordata</taxon>
        <taxon>Craniata</taxon>
        <taxon>Vertebrata</taxon>
        <taxon>Euteleostomi</taxon>
        <taxon>Actinopterygii</taxon>
        <taxon>Neopterygii</taxon>
        <taxon>Teleostei</taxon>
        <taxon>Protacanthopterygii</taxon>
        <taxon>Salmoniformes</taxon>
        <taxon>Salmonidae</taxon>
        <taxon>Salmoninae</taxon>
        <taxon>Salmo</taxon>
    </lineage>
</organism>
<dbReference type="AlphaFoldDB" id="A0A673Z5Q5"/>
<keyword evidence="3" id="KW-1185">Reference proteome</keyword>
<accession>A0A673Z5Q5</accession>
<dbReference type="Ensembl" id="ENSSTUT00000044401.1">
    <property type="protein sequence ID" value="ENSSTUP00000042514.1"/>
    <property type="gene ID" value="ENSSTUG00000017986.1"/>
</dbReference>